<dbReference type="Proteomes" id="UP000261174">
    <property type="component" value="Unassembled WGS sequence"/>
</dbReference>
<organism evidence="2 3">
    <name type="scientific">Chitinophaga silvisoli</name>
    <dbReference type="NCBI Taxonomy" id="2291814"/>
    <lineage>
        <taxon>Bacteria</taxon>
        <taxon>Pseudomonadati</taxon>
        <taxon>Bacteroidota</taxon>
        <taxon>Chitinophagia</taxon>
        <taxon>Chitinophagales</taxon>
        <taxon>Chitinophagaceae</taxon>
        <taxon>Chitinophaga</taxon>
    </lineage>
</organism>
<feature type="region of interest" description="Disordered" evidence="1">
    <location>
        <begin position="100"/>
        <end position="119"/>
    </location>
</feature>
<evidence type="ECO:0000256" key="1">
    <source>
        <dbReference type="SAM" id="MobiDB-lite"/>
    </source>
</evidence>
<protein>
    <submittedName>
        <fullName evidence="2">Uncharacterized protein</fullName>
    </submittedName>
</protein>
<accession>A0A3E1NVS8</accession>
<reference evidence="2 3" key="1">
    <citation type="submission" date="2018-08" db="EMBL/GenBank/DDBJ databases">
        <title>Chitinophaga sp. K20C18050901, a novel bacterium isolated from forest soil.</title>
        <authorList>
            <person name="Wang C."/>
        </authorList>
    </citation>
    <scope>NUCLEOTIDE SEQUENCE [LARGE SCALE GENOMIC DNA]</scope>
    <source>
        <strain evidence="2 3">K20C18050901</strain>
    </source>
</reference>
<sequence length="144" mass="15747">MAIVKDNILLQLVEGSLGDMITIYVRNGQIIMAKKRGPSTFPPSFAQLLARLKMKIAVALAKEMIKDPEVKAAFAAQAGPGQNAFNMAVKHAFSLPIVQEAELPPPKKNTPPPQRDGAKDLFTQENSLLPENLLHGFTQFREIG</sequence>
<dbReference type="EMBL" id="QTJV01000010">
    <property type="protein sequence ID" value="RFM32007.1"/>
    <property type="molecule type" value="Genomic_DNA"/>
</dbReference>
<dbReference type="RefSeq" id="WP_116856095.1">
    <property type="nucleotide sequence ID" value="NZ_QTJV01000010.1"/>
</dbReference>
<dbReference type="OrthoDB" id="648163at2"/>
<name>A0A3E1NVS8_9BACT</name>
<feature type="compositionally biased region" description="Pro residues" evidence="1">
    <location>
        <begin position="103"/>
        <end position="114"/>
    </location>
</feature>
<gene>
    <name evidence="2" type="ORF">DXN04_24780</name>
</gene>
<proteinExistence type="predicted"/>
<comment type="caution">
    <text evidence="2">The sequence shown here is derived from an EMBL/GenBank/DDBJ whole genome shotgun (WGS) entry which is preliminary data.</text>
</comment>
<keyword evidence="3" id="KW-1185">Reference proteome</keyword>
<evidence type="ECO:0000313" key="3">
    <source>
        <dbReference type="Proteomes" id="UP000261174"/>
    </source>
</evidence>
<evidence type="ECO:0000313" key="2">
    <source>
        <dbReference type="EMBL" id="RFM32007.1"/>
    </source>
</evidence>
<dbReference type="AlphaFoldDB" id="A0A3E1NVS8"/>